<keyword evidence="3" id="KW-1185">Reference proteome</keyword>
<dbReference type="SUPFAM" id="SSF81383">
    <property type="entry name" value="F-box domain"/>
    <property type="match status" value="1"/>
</dbReference>
<dbReference type="Pfam" id="PF00646">
    <property type="entry name" value="F-box"/>
    <property type="match status" value="1"/>
</dbReference>
<proteinExistence type="predicted"/>
<dbReference type="AlphaFoldDB" id="G0P0R6"/>
<dbReference type="InterPro" id="IPR036047">
    <property type="entry name" value="F-box-like_dom_sf"/>
</dbReference>
<dbReference type="HOGENOM" id="CLU_566493_0_0_1"/>
<sequence>MQHQYGIPTPKSEYIRIRITDENYYCNEENCDEFFILGEKGEIQDHYELVHGWKNIQLSDFTFFVTNGKQETEITHAELLEWVKDKARGGIFESIQKQRQDRKPTKDDIQEMKKLSKEMKKTPCTYPTTKANENYDLNHDKNSDPKTRGFLEIPIDVVEKIIGKLGLVDRFGDCFPYRWVWELFWVWELLSVDVVDHILKNLGLVDKLSTRQVCRELRALVDKQISSFQYVYLYIRPGTCSIRIQSGGILYYKEDNLKKTLKNFSTFITNPNWKFENLSINFFKNTDEAVLLLDSMLANYQIHVKNITIYEPTLKPMVTLLPRLQPNVLESIDFEFEENKQDLMKKIMKMDQWKNAKKLNLTNITHGFTIENMFHFKEFRIEEMNITDEYLVKIRDILFKSPTFEFCSLWGSSGGDHPEVDDGEVDEELDELEQSVNKVMKQHAAYDASTKQYRVSKDYYFQIDLGRFMGFLNLVILKEKSN</sequence>
<dbReference type="GO" id="GO:0045087">
    <property type="term" value="P:innate immune response"/>
    <property type="evidence" value="ECO:0007669"/>
    <property type="project" value="TreeGrafter"/>
</dbReference>
<evidence type="ECO:0000313" key="2">
    <source>
        <dbReference type="EMBL" id="EGT41817.1"/>
    </source>
</evidence>
<feature type="domain" description="F-box" evidence="1">
    <location>
        <begin position="190"/>
        <end position="230"/>
    </location>
</feature>
<name>G0P0R6_CAEBE</name>
<evidence type="ECO:0000259" key="1">
    <source>
        <dbReference type="SMART" id="SM00256"/>
    </source>
</evidence>
<dbReference type="Pfam" id="PF01827">
    <property type="entry name" value="FTH"/>
    <property type="match status" value="1"/>
</dbReference>
<accession>G0P0R6</accession>
<gene>
    <name evidence="2" type="ORF">CAEBREN_15175</name>
</gene>
<dbReference type="FunCoup" id="G0P0R6">
    <property type="interactions" value="841"/>
</dbReference>
<dbReference type="InterPro" id="IPR002900">
    <property type="entry name" value="DUF38/FTH_CAE_spp"/>
</dbReference>
<dbReference type="OrthoDB" id="3256413at2759"/>
<dbReference type="EMBL" id="GL380003">
    <property type="protein sequence ID" value="EGT41817.1"/>
    <property type="molecule type" value="Genomic_DNA"/>
</dbReference>
<dbReference type="PANTHER" id="PTHR23015:SF4">
    <property type="entry name" value="DUF38 DOMAIN-CONTAINING PROTEIN-RELATED"/>
    <property type="match status" value="1"/>
</dbReference>
<dbReference type="CDD" id="cd22150">
    <property type="entry name" value="F-box_CeFBXA-like"/>
    <property type="match status" value="1"/>
</dbReference>
<dbReference type="InParanoid" id="G0P0R6"/>
<dbReference type="InterPro" id="IPR001810">
    <property type="entry name" value="F-box_dom"/>
</dbReference>
<protein>
    <recommendedName>
        <fullName evidence="1">F-box domain-containing protein</fullName>
    </recommendedName>
</protein>
<reference evidence="3" key="1">
    <citation type="submission" date="2011-07" db="EMBL/GenBank/DDBJ databases">
        <authorList>
            <consortium name="Caenorhabditis brenneri Sequencing and Analysis Consortium"/>
            <person name="Wilson R.K."/>
        </authorList>
    </citation>
    <scope>NUCLEOTIDE SEQUENCE [LARGE SCALE GENOMIC DNA]</scope>
    <source>
        <strain evidence="3">PB2801</strain>
    </source>
</reference>
<dbReference type="PANTHER" id="PTHR23015">
    <property type="entry name" value="UNCHARACTERIZED C.ELEGANS PROTEIN"/>
    <property type="match status" value="1"/>
</dbReference>
<dbReference type="Proteomes" id="UP000008068">
    <property type="component" value="Unassembled WGS sequence"/>
</dbReference>
<dbReference type="SMART" id="SM00256">
    <property type="entry name" value="FBOX"/>
    <property type="match status" value="1"/>
</dbReference>
<evidence type="ECO:0000313" key="3">
    <source>
        <dbReference type="Proteomes" id="UP000008068"/>
    </source>
</evidence>
<dbReference type="InterPro" id="IPR040161">
    <property type="entry name" value="FB224"/>
</dbReference>
<organism evidence="3">
    <name type="scientific">Caenorhabditis brenneri</name>
    <name type="common">Nematode worm</name>
    <dbReference type="NCBI Taxonomy" id="135651"/>
    <lineage>
        <taxon>Eukaryota</taxon>
        <taxon>Metazoa</taxon>
        <taxon>Ecdysozoa</taxon>
        <taxon>Nematoda</taxon>
        <taxon>Chromadorea</taxon>
        <taxon>Rhabditida</taxon>
        <taxon>Rhabditina</taxon>
        <taxon>Rhabditomorpha</taxon>
        <taxon>Rhabditoidea</taxon>
        <taxon>Rhabditidae</taxon>
        <taxon>Peloderinae</taxon>
        <taxon>Caenorhabditis</taxon>
    </lineage>
</organism>